<dbReference type="VEuPathDB" id="MicrosporidiaDB:EDEG_00217"/>
<evidence type="ECO:0000259" key="6">
    <source>
        <dbReference type="SMART" id="SM00803"/>
    </source>
</evidence>
<dbReference type="OMA" id="YFVQFIA"/>
<dbReference type="InterPro" id="IPR046344">
    <property type="entry name" value="TAF6_C_sf"/>
</dbReference>
<dbReference type="HOGENOM" id="CLU_021711_3_1_1"/>
<comment type="subcellular location">
    <subcellularLocation>
        <location evidence="1">Nucleus</location>
    </subcellularLocation>
</comment>
<reference evidence="8" key="2">
    <citation type="submission" date="2015-07" db="EMBL/GenBank/DDBJ databases">
        <title>Contrasting host-pathogen interactions and genome evolution in two generalist and specialist microsporidian pathogens of mosquitoes.</title>
        <authorList>
            <consortium name="The Broad Institute Genomics Platform"/>
            <consortium name="The Broad Institute Genome Sequencing Center for Infectious Disease"/>
            <person name="Cuomo C.A."/>
            <person name="Sanscrainte N.D."/>
            <person name="Goldberg J.M."/>
            <person name="Heiman D."/>
            <person name="Young S."/>
            <person name="Zeng Q."/>
            <person name="Becnel J.J."/>
            <person name="Birren B.W."/>
        </authorList>
    </citation>
    <scope>NUCLEOTIDE SEQUENCE [LARGE SCALE GENOMIC DNA]</scope>
    <source>
        <strain evidence="8">USNM 41457</strain>
    </source>
</reference>
<dbReference type="AlphaFoldDB" id="J8ZUF6"/>
<dbReference type="InterPro" id="IPR004823">
    <property type="entry name" value="TAF_TATA-bd_Histone-like_dom"/>
</dbReference>
<organism evidence="7 8">
    <name type="scientific">Edhazardia aedis (strain USNM 41457)</name>
    <name type="common">Microsporidian parasite</name>
    <dbReference type="NCBI Taxonomy" id="1003232"/>
    <lineage>
        <taxon>Eukaryota</taxon>
        <taxon>Fungi</taxon>
        <taxon>Fungi incertae sedis</taxon>
        <taxon>Microsporidia</taxon>
        <taxon>Edhazardia</taxon>
    </lineage>
</organism>
<dbReference type="SMART" id="SM00803">
    <property type="entry name" value="TAF"/>
    <property type="match status" value="1"/>
</dbReference>
<dbReference type="InterPro" id="IPR037796">
    <property type="entry name" value="TAF6"/>
</dbReference>
<comment type="caution">
    <text evidence="7">The sequence shown here is derived from an EMBL/GenBank/DDBJ whole genome shotgun (WGS) entry which is preliminary data.</text>
</comment>
<gene>
    <name evidence="7" type="ORF">EDEG_00217</name>
</gene>
<dbReference type="SUPFAM" id="SSF48371">
    <property type="entry name" value="ARM repeat"/>
    <property type="match status" value="1"/>
</dbReference>
<feature type="domain" description="TATA box binding protein associated factor (TAF) histone-like fold" evidence="6">
    <location>
        <begin position="1"/>
        <end position="67"/>
    </location>
</feature>
<dbReference type="CDD" id="cd22931">
    <property type="entry name" value="HFD_TAF6"/>
    <property type="match status" value="1"/>
</dbReference>
<evidence type="ECO:0000313" key="8">
    <source>
        <dbReference type="Proteomes" id="UP000003163"/>
    </source>
</evidence>
<dbReference type="GO" id="GO:0046695">
    <property type="term" value="C:SLIK (SAGA-like) complex"/>
    <property type="evidence" value="ECO:0007669"/>
    <property type="project" value="InterPro"/>
</dbReference>
<keyword evidence="5" id="KW-0539">Nucleus</keyword>
<name>J8ZUF6_EDHAE</name>
<dbReference type="PANTHER" id="PTHR10221">
    <property type="entry name" value="TRANSCRIPTION INITIATION FACTOR TFIID SUBUNIT 6"/>
    <property type="match status" value="1"/>
</dbReference>
<protein>
    <recommendedName>
        <fullName evidence="6">TATA box binding protein associated factor (TAF) histone-like fold domain-containing protein</fullName>
    </recommendedName>
</protein>
<dbReference type="Proteomes" id="UP000003163">
    <property type="component" value="Unassembled WGS sequence"/>
</dbReference>
<comment type="similarity">
    <text evidence="2">Belongs to the TAF6 family.</text>
</comment>
<evidence type="ECO:0000313" key="7">
    <source>
        <dbReference type="EMBL" id="EJW03308.1"/>
    </source>
</evidence>
<dbReference type="GO" id="GO:0005669">
    <property type="term" value="C:transcription factor TFIID complex"/>
    <property type="evidence" value="ECO:0007669"/>
    <property type="project" value="EnsemblFungi"/>
</dbReference>
<keyword evidence="4" id="KW-0804">Transcription</keyword>
<dbReference type="InterPro" id="IPR016024">
    <property type="entry name" value="ARM-type_fold"/>
</dbReference>
<evidence type="ECO:0000256" key="2">
    <source>
        <dbReference type="ARBA" id="ARBA00007688"/>
    </source>
</evidence>
<sequence>MLFSRETLKAYASSKGITNIDDSAYQLLSQDLEYRVKELCQDAAKFMHASHRTKLSIDDVNYALIARNIDPLFGYDPSEPLNFKNINNFFYIPDDECDIEDYLNRPLPKLPPNPSVHAHWLAIEGVQPQIPQNPLPAENKYKAQDVLHSYMEEVEIKANPRLILSKELQMYFDKINKYIEGSSKETTLALDCLENDCGIQQLIPYFIQSFSETLVSKNSTDKREIIIAMLFALLKNKFIFIDPYLHQIVPALLTGILGSNFSHSTREISSTALVYLYERFSNTYNSLAPRIINTLKKYWLDQSKCEDTQYHAVKTLSLLGKTVIDDIITKNANFYVSLSGSSLKVKKFLQSICASS</sequence>
<dbReference type="PANTHER" id="PTHR10221:SF9">
    <property type="entry name" value="TRANSCRIPTION INITIATION FACTOR TFIID SUBUNIT 6"/>
    <property type="match status" value="1"/>
</dbReference>
<dbReference type="InterPro" id="IPR009072">
    <property type="entry name" value="Histone-fold"/>
</dbReference>
<dbReference type="InterPro" id="IPR011442">
    <property type="entry name" value="TAF6_C"/>
</dbReference>
<dbReference type="Gene3D" id="1.10.20.10">
    <property type="entry name" value="Histone, subunit A"/>
    <property type="match status" value="1"/>
</dbReference>
<keyword evidence="3" id="KW-0805">Transcription regulation</keyword>
<evidence type="ECO:0000256" key="3">
    <source>
        <dbReference type="ARBA" id="ARBA00023015"/>
    </source>
</evidence>
<evidence type="ECO:0000256" key="1">
    <source>
        <dbReference type="ARBA" id="ARBA00004123"/>
    </source>
</evidence>
<dbReference type="GO" id="GO:0046982">
    <property type="term" value="F:protein heterodimerization activity"/>
    <property type="evidence" value="ECO:0007669"/>
    <property type="project" value="InterPro"/>
</dbReference>
<dbReference type="Pfam" id="PF02969">
    <property type="entry name" value="TAF"/>
    <property type="match status" value="1"/>
</dbReference>
<dbReference type="EMBL" id="AFBI03000002">
    <property type="protein sequence ID" value="EJW03308.1"/>
    <property type="molecule type" value="Genomic_DNA"/>
</dbReference>
<dbReference type="OrthoDB" id="361039at2759"/>
<dbReference type="STRING" id="1003232.J8ZUF6"/>
<dbReference type="GO" id="GO:0003713">
    <property type="term" value="F:transcription coactivator activity"/>
    <property type="evidence" value="ECO:0007669"/>
    <property type="project" value="TreeGrafter"/>
</dbReference>
<keyword evidence="8" id="KW-1185">Reference proteome</keyword>
<dbReference type="CDD" id="cd08050">
    <property type="entry name" value="TAF6C"/>
    <property type="match status" value="1"/>
</dbReference>
<dbReference type="FunCoup" id="J8ZUF6">
    <property type="interactions" value="158"/>
</dbReference>
<dbReference type="SUPFAM" id="SSF47113">
    <property type="entry name" value="Histone-fold"/>
    <property type="match status" value="1"/>
</dbReference>
<dbReference type="Gene3D" id="1.25.40.770">
    <property type="entry name" value="TAF6, C-terminal HEAT repeat domain"/>
    <property type="match status" value="1"/>
</dbReference>
<dbReference type="GO" id="GO:0016251">
    <property type="term" value="F:RNA polymerase II general transcription initiation factor activity"/>
    <property type="evidence" value="ECO:0007669"/>
    <property type="project" value="InterPro"/>
</dbReference>
<dbReference type="Pfam" id="PF07571">
    <property type="entry name" value="TAF6_C"/>
    <property type="match status" value="1"/>
</dbReference>
<accession>J8ZUF6</accession>
<reference evidence="7 8" key="1">
    <citation type="submission" date="2011-08" db="EMBL/GenBank/DDBJ databases">
        <authorList>
            <person name="Liu Z.J."/>
            <person name="Shi F.L."/>
            <person name="Lu J.Q."/>
            <person name="Li M."/>
            <person name="Wang Z.L."/>
        </authorList>
    </citation>
    <scope>NUCLEOTIDE SEQUENCE [LARGE SCALE GENOMIC DNA]</scope>
    <source>
        <strain evidence="7 8">USNM 41457</strain>
    </source>
</reference>
<dbReference type="InParanoid" id="J8ZUF6"/>
<dbReference type="GO" id="GO:0051123">
    <property type="term" value="P:RNA polymerase II preinitiation complex assembly"/>
    <property type="evidence" value="ECO:0007669"/>
    <property type="project" value="TreeGrafter"/>
</dbReference>
<evidence type="ECO:0000256" key="4">
    <source>
        <dbReference type="ARBA" id="ARBA00023163"/>
    </source>
</evidence>
<evidence type="ECO:0000256" key="5">
    <source>
        <dbReference type="ARBA" id="ARBA00023242"/>
    </source>
</evidence>
<dbReference type="GO" id="GO:0000124">
    <property type="term" value="C:SAGA complex"/>
    <property type="evidence" value="ECO:0007669"/>
    <property type="project" value="EnsemblFungi"/>
</dbReference>
<proteinExistence type="inferred from homology"/>